<evidence type="ECO:0000313" key="2">
    <source>
        <dbReference type="EMBL" id="MBM3275462.1"/>
    </source>
</evidence>
<feature type="domain" description="Wadjet protein JetD C-terminal" evidence="1">
    <location>
        <begin position="15"/>
        <end position="166"/>
    </location>
</feature>
<evidence type="ECO:0000313" key="3">
    <source>
        <dbReference type="Proteomes" id="UP000703893"/>
    </source>
</evidence>
<dbReference type="SUPFAM" id="SSF56726">
    <property type="entry name" value="DNA topoisomerase IV, alpha subunit"/>
    <property type="match status" value="1"/>
</dbReference>
<dbReference type="GO" id="GO:0003677">
    <property type="term" value="F:DNA binding"/>
    <property type="evidence" value="ECO:0007669"/>
    <property type="project" value="InterPro"/>
</dbReference>
<organism evidence="2 3">
    <name type="scientific">Candidatus Tanganyikabacteria bacterium</name>
    <dbReference type="NCBI Taxonomy" id="2961651"/>
    <lineage>
        <taxon>Bacteria</taxon>
        <taxon>Bacillati</taxon>
        <taxon>Candidatus Sericytochromatia</taxon>
        <taxon>Candidatus Tanganyikabacteria</taxon>
    </lineage>
</organism>
<feature type="non-terminal residue" evidence="2">
    <location>
        <position position="1"/>
    </location>
</feature>
<protein>
    <submittedName>
        <fullName evidence="2">DUF2399 domain-containing protein</fullName>
    </submittedName>
</protein>
<dbReference type="InterPro" id="IPR024534">
    <property type="entry name" value="JetD_C"/>
</dbReference>
<gene>
    <name evidence="2" type="ORF">FJZ00_09925</name>
</gene>
<dbReference type="AlphaFoldDB" id="A0A938BJL8"/>
<sequence>IGDYCHLAAFSCAIAIPSEELLEAETRPSGAVAVVTIENLTSFEQWLDVRPADTVAVLTGGFPGRSVIRLLRDLALPVLHWGDMDAGGFEILAYLKRSLRDVRPLAMGPDELLAFAESCRPLGDGDRRRLERLATLPELADSRESIGALLQQFRKLEQEIVPPSRVAAALSKVLAVRQSAKPDLAAPADGGARSA</sequence>
<dbReference type="Proteomes" id="UP000703893">
    <property type="component" value="Unassembled WGS sequence"/>
</dbReference>
<name>A0A938BJL8_9BACT</name>
<proteinExistence type="predicted"/>
<accession>A0A938BJL8</accession>
<dbReference type="Pfam" id="PF09983">
    <property type="entry name" value="JetD_C"/>
    <property type="match status" value="1"/>
</dbReference>
<dbReference type="Gene3D" id="3.40.1360.10">
    <property type="match status" value="1"/>
</dbReference>
<reference evidence="2 3" key="1">
    <citation type="submission" date="2019-03" db="EMBL/GenBank/DDBJ databases">
        <title>Lake Tanganyika Metagenome-Assembled Genomes (MAGs).</title>
        <authorList>
            <person name="Tran P."/>
        </authorList>
    </citation>
    <scope>NUCLEOTIDE SEQUENCE [LARGE SCALE GENOMIC DNA]</scope>
    <source>
        <strain evidence="2">K_DeepCast_65m_m2_236</strain>
    </source>
</reference>
<evidence type="ECO:0000259" key="1">
    <source>
        <dbReference type="Pfam" id="PF09983"/>
    </source>
</evidence>
<dbReference type="GO" id="GO:0005694">
    <property type="term" value="C:chromosome"/>
    <property type="evidence" value="ECO:0007669"/>
    <property type="project" value="InterPro"/>
</dbReference>
<comment type="caution">
    <text evidence="2">The sequence shown here is derived from an EMBL/GenBank/DDBJ whole genome shotgun (WGS) entry which is preliminary data.</text>
</comment>
<dbReference type="InterPro" id="IPR036078">
    <property type="entry name" value="Spo11/TopoVI_A_sf"/>
</dbReference>
<dbReference type="EMBL" id="VGJX01000583">
    <property type="protein sequence ID" value="MBM3275462.1"/>
    <property type="molecule type" value="Genomic_DNA"/>
</dbReference>